<keyword evidence="1" id="KW-0472">Membrane</keyword>
<dbReference type="AlphaFoldDB" id="A0A091B8S5"/>
<dbReference type="RefSeq" id="WP_156968888.1">
    <property type="nucleotide sequence ID" value="NZ_AVCK01000011.1"/>
</dbReference>
<accession>A0A091B8S5</accession>
<feature type="transmembrane region" description="Helical" evidence="1">
    <location>
        <begin position="12"/>
        <end position="28"/>
    </location>
</feature>
<organism evidence="2 3">
    <name type="scientific">Arenimonas metalli CF5-1</name>
    <dbReference type="NCBI Taxonomy" id="1384056"/>
    <lineage>
        <taxon>Bacteria</taxon>
        <taxon>Pseudomonadati</taxon>
        <taxon>Pseudomonadota</taxon>
        <taxon>Gammaproteobacteria</taxon>
        <taxon>Lysobacterales</taxon>
        <taxon>Lysobacteraceae</taxon>
        <taxon>Arenimonas</taxon>
    </lineage>
</organism>
<proteinExistence type="predicted"/>
<name>A0A091B8S5_9GAMM</name>
<keyword evidence="3" id="KW-1185">Reference proteome</keyword>
<comment type="caution">
    <text evidence="2">The sequence shown here is derived from an EMBL/GenBank/DDBJ whole genome shotgun (WGS) entry which is preliminary data.</text>
</comment>
<dbReference type="InterPro" id="IPR006311">
    <property type="entry name" value="TAT_signal"/>
</dbReference>
<dbReference type="PROSITE" id="PS51318">
    <property type="entry name" value="TAT"/>
    <property type="match status" value="1"/>
</dbReference>
<gene>
    <name evidence="2" type="ORF">N787_09000</name>
</gene>
<keyword evidence="1" id="KW-1133">Transmembrane helix</keyword>
<dbReference type="Proteomes" id="UP000029393">
    <property type="component" value="Unassembled WGS sequence"/>
</dbReference>
<protein>
    <submittedName>
        <fullName evidence="2">Uncharacterized protein</fullName>
    </submittedName>
</protein>
<dbReference type="EMBL" id="AVCK01000011">
    <property type="protein sequence ID" value="KFN47249.1"/>
    <property type="molecule type" value="Genomic_DNA"/>
</dbReference>
<dbReference type="PATRIC" id="fig|1384056.3.peg.657"/>
<reference evidence="2 3" key="1">
    <citation type="submission" date="2013-09" db="EMBL/GenBank/DDBJ databases">
        <title>Genome sequencing of Arenimonas metalli.</title>
        <authorList>
            <person name="Chen F."/>
            <person name="Wang G."/>
        </authorList>
    </citation>
    <scope>NUCLEOTIDE SEQUENCE [LARGE SCALE GENOMIC DNA]</scope>
    <source>
        <strain evidence="2 3">CF5-1</strain>
    </source>
</reference>
<sequence length="53" mass="5982">MERTHRISRRQALWVGGLAALLAIGWFGRDSLWRVAQAASSEMTRLAAECRQP</sequence>
<evidence type="ECO:0000256" key="1">
    <source>
        <dbReference type="SAM" id="Phobius"/>
    </source>
</evidence>
<evidence type="ECO:0000313" key="3">
    <source>
        <dbReference type="Proteomes" id="UP000029393"/>
    </source>
</evidence>
<evidence type="ECO:0000313" key="2">
    <source>
        <dbReference type="EMBL" id="KFN47249.1"/>
    </source>
</evidence>
<dbReference type="STRING" id="1384056.N787_09000"/>
<keyword evidence="1" id="KW-0812">Transmembrane</keyword>